<comment type="subcellular location">
    <subcellularLocation>
        <location evidence="1">Cell membrane</location>
        <topology evidence="1">Multi-pass membrane protein</topology>
    </subcellularLocation>
</comment>
<evidence type="ECO:0000259" key="8">
    <source>
        <dbReference type="PROSITE" id="PS50156"/>
    </source>
</evidence>
<dbReference type="EMBL" id="QQBC01000007">
    <property type="protein sequence ID" value="RDI64839.1"/>
    <property type="molecule type" value="Genomic_DNA"/>
</dbReference>
<evidence type="ECO:0000256" key="7">
    <source>
        <dbReference type="SAM" id="Phobius"/>
    </source>
</evidence>
<feature type="domain" description="SSD" evidence="8">
    <location>
        <begin position="201"/>
        <end position="326"/>
    </location>
</feature>
<dbReference type="Pfam" id="PF03176">
    <property type="entry name" value="MMPL"/>
    <property type="match status" value="2"/>
</dbReference>
<dbReference type="SUPFAM" id="SSF82866">
    <property type="entry name" value="Multidrug efflux transporter AcrB transmembrane domain"/>
    <property type="match status" value="2"/>
</dbReference>
<dbReference type="InterPro" id="IPR000731">
    <property type="entry name" value="SSD"/>
</dbReference>
<accession>A0A370I276</accession>
<dbReference type="STRING" id="1210086.GCA_001613105_02361"/>
<dbReference type="Proteomes" id="UP000254869">
    <property type="component" value="Unassembled WGS sequence"/>
</dbReference>
<feature type="transmembrane region" description="Helical" evidence="7">
    <location>
        <begin position="204"/>
        <end position="223"/>
    </location>
</feature>
<comment type="similarity">
    <text evidence="2">Belongs to the resistance-nodulation-cell division (RND) (TC 2.A.6) family. MmpL subfamily.</text>
</comment>
<evidence type="ECO:0000313" key="10">
    <source>
        <dbReference type="Proteomes" id="UP000254869"/>
    </source>
</evidence>
<keyword evidence="5 7" id="KW-1133">Transmembrane helix</keyword>
<evidence type="ECO:0000256" key="4">
    <source>
        <dbReference type="ARBA" id="ARBA00022692"/>
    </source>
</evidence>
<feature type="transmembrane region" description="Helical" evidence="7">
    <location>
        <begin position="525"/>
        <end position="545"/>
    </location>
</feature>
<keyword evidence="10" id="KW-1185">Reference proteome</keyword>
<dbReference type="PANTHER" id="PTHR33406">
    <property type="entry name" value="MEMBRANE PROTEIN MJ1562-RELATED"/>
    <property type="match status" value="1"/>
</dbReference>
<name>A0A370I276_9NOCA</name>
<dbReference type="PANTHER" id="PTHR33406:SF11">
    <property type="entry name" value="MEMBRANE PROTEIN SCO6666-RELATED"/>
    <property type="match status" value="1"/>
</dbReference>
<evidence type="ECO:0000256" key="5">
    <source>
        <dbReference type="ARBA" id="ARBA00022989"/>
    </source>
</evidence>
<dbReference type="InterPro" id="IPR050545">
    <property type="entry name" value="Mycobact_MmpL"/>
</dbReference>
<keyword evidence="3" id="KW-1003">Cell membrane</keyword>
<protein>
    <submittedName>
        <fullName evidence="9">RND superfamily putative drug exporter</fullName>
    </submittedName>
</protein>
<feature type="transmembrane region" description="Helical" evidence="7">
    <location>
        <begin position="632"/>
        <end position="655"/>
    </location>
</feature>
<keyword evidence="6 7" id="KW-0472">Membrane</keyword>
<feature type="transmembrane region" description="Helical" evidence="7">
    <location>
        <begin position="552"/>
        <end position="570"/>
    </location>
</feature>
<dbReference type="PROSITE" id="PS50156">
    <property type="entry name" value="SSD"/>
    <property type="match status" value="1"/>
</dbReference>
<proteinExistence type="inferred from homology"/>
<feature type="transmembrane region" description="Helical" evidence="7">
    <location>
        <begin position="298"/>
        <end position="327"/>
    </location>
</feature>
<comment type="caution">
    <text evidence="9">The sequence shown here is derived from an EMBL/GenBank/DDBJ whole genome shotgun (WGS) entry which is preliminary data.</text>
</comment>
<feature type="transmembrane region" description="Helical" evidence="7">
    <location>
        <begin position="235"/>
        <end position="252"/>
    </location>
</feature>
<keyword evidence="4 7" id="KW-0812">Transmembrane</keyword>
<evidence type="ECO:0000256" key="3">
    <source>
        <dbReference type="ARBA" id="ARBA00022475"/>
    </source>
</evidence>
<feature type="transmembrane region" description="Helical" evidence="7">
    <location>
        <begin position="590"/>
        <end position="611"/>
    </location>
</feature>
<dbReference type="AlphaFoldDB" id="A0A370I276"/>
<dbReference type="Gene3D" id="1.20.1640.10">
    <property type="entry name" value="Multidrug efflux transporter AcrB transmembrane domain"/>
    <property type="match status" value="2"/>
</dbReference>
<evidence type="ECO:0000256" key="2">
    <source>
        <dbReference type="ARBA" id="ARBA00010157"/>
    </source>
</evidence>
<feature type="transmembrane region" description="Helical" evidence="7">
    <location>
        <begin position="365"/>
        <end position="389"/>
    </location>
</feature>
<evidence type="ECO:0000256" key="6">
    <source>
        <dbReference type="ARBA" id="ARBA00023136"/>
    </source>
</evidence>
<reference evidence="9 10" key="1">
    <citation type="submission" date="2018-07" db="EMBL/GenBank/DDBJ databases">
        <title>Genomic Encyclopedia of Type Strains, Phase IV (KMG-IV): sequencing the most valuable type-strain genomes for metagenomic binning, comparative biology and taxonomic classification.</title>
        <authorList>
            <person name="Goeker M."/>
        </authorList>
    </citation>
    <scope>NUCLEOTIDE SEQUENCE [LARGE SCALE GENOMIC DNA]</scope>
    <source>
        <strain evidence="9 10">DSM 44290</strain>
    </source>
</reference>
<evidence type="ECO:0000313" key="9">
    <source>
        <dbReference type="EMBL" id="RDI64839.1"/>
    </source>
</evidence>
<dbReference type="GO" id="GO:0005886">
    <property type="term" value="C:plasma membrane"/>
    <property type="evidence" value="ECO:0007669"/>
    <property type="project" value="UniProtKB-SubCell"/>
</dbReference>
<organism evidence="9 10">
    <name type="scientific">Nocardia pseudobrasiliensis</name>
    <dbReference type="NCBI Taxonomy" id="45979"/>
    <lineage>
        <taxon>Bacteria</taxon>
        <taxon>Bacillati</taxon>
        <taxon>Actinomycetota</taxon>
        <taxon>Actinomycetes</taxon>
        <taxon>Mycobacteriales</taxon>
        <taxon>Nocardiaceae</taxon>
        <taxon>Nocardia</taxon>
    </lineage>
</organism>
<feature type="transmembrane region" description="Helical" evidence="7">
    <location>
        <begin position="25"/>
        <end position="44"/>
    </location>
</feature>
<gene>
    <name evidence="9" type="ORF">DFR76_107216</name>
</gene>
<feature type="transmembrane region" description="Helical" evidence="7">
    <location>
        <begin position="264"/>
        <end position="292"/>
    </location>
</feature>
<feature type="transmembrane region" description="Helical" evidence="7">
    <location>
        <begin position="661"/>
        <end position="684"/>
    </location>
</feature>
<evidence type="ECO:0000256" key="1">
    <source>
        <dbReference type="ARBA" id="ARBA00004651"/>
    </source>
</evidence>
<sequence length="731" mass="76929">MPEFAPTSPHPVGRVGGWCYDHRRAVLVGWILAVLAVIAVSIGFGSSFRNDYGGDGESAQAQAVLRHAFSAQAGDSAQLVFHSSDPVTGHSDRITQALNTIRPLPAVTSVSEPVPARNGRTVFATIQFDALAVDLSKADVQRVIDTAESFGDPNLQVELGGPPISAVVKPGPGASEGIGITAAIVIMLVAFGSVIAMGLPILTALMGIGAGFGVVALLSHLLIEPTFGPEMMAMIGLGVGIDYALFVVTRYRQGLGEGLEPRDAVVLALATAGQSVLFAGTTVLISLCGLFLVGQEYLAGLALGTIVGVLAVMAAALTLLPAVLGFVGRNVDRWHLPMPRRSGTAVRATGGMWWRWSRTVQKRPLLCGAIALAILVTLTSPLFTMRLAFGDAGNDPVDLTTRRAYDLLSEAFGPGFNGPLVVAAELPGGVRDRATIDAVEAVLSREPGVARVTPPEYNQPAGNAAVMLVYPTTEPQAAATATLVKRLRDTVFPQATAGTEVKLLIGGKTAAGIDGSTYLARRLPWVIGLVIALSSALLMVVFRSIVIPVKAAVMNLLSIGVGYGAMVAVYQWGWLATVFNVSRPGPVDPWIPLMMFTIAFGLSMDYEVFLLSRIREQWRRHGDNSTAVADGIAVSGRVITAAAAIMVCVFGSFVIGDPLRVLDILGLGLAVAILIDATIIRMVLVPAVMQVLGNANWWLPGWLARVLPSLSEDEPTQTVSVVNTHAAVQRQ</sequence>
<feature type="transmembrane region" description="Helical" evidence="7">
    <location>
        <begin position="178"/>
        <end position="197"/>
    </location>
</feature>
<dbReference type="InterPro" id="IPR004869">
    <property type="entry name" value="MMPL_dom"/>
</dbReference>